<dbReference type="AlphaFoldDB" id="A7B4K7"/>
<dbReference type="EMBL" id="AAYG02000018">
    <property type="protein sequence ID" value="EDN77284.1"/>
    <property type="molecule type" value="Genomic_DNA"/>
</dbReference>
<sequence length="210" mass="24765">MTGRKRGMIMSRRIITIGRQYGSNGRRIAKKLSEKLGIHYYDKELIKLASEQNDISYDELVKVDEKRANPWRYPVEDPAQMESRFRFEPMNDVLFYTQAQIITRLADTEDCIIVGRCANDILKSRPTSRSIFIHAPLDYRLQTVMERTSLEEKEALSLIKKVDKQRKFYYNYYTDKKWEEMSQYDLCLDSSAMSEDEILNVLTALYESIL</sequence>
<dbReference type="Proteomes" id="UP000004410">
    <property type="component" value="Unassembled WGS sequence"/>
</dbReference>
<reference evidence="1" key="1">
    <citation type="submission" date="2007-04" db="EMBL/GenBank/DDBJ databases">
        <authorList>
            <person name="Fulton L."/>
            <person name="Clifton S."/>
            <person name="Fulton B."/>
            <person name="Xu J."/>
            <person name="Minx P."/>
            <person name="Pepin K.H."/>
            <person name="Johnson M."/>
            <person name="Thiruvilangam P."/>
            <person name="Bhonagiri V."/>
            <person name="Nash W.E."/>
            <person name="Mardis E.R."/>
            <person name="Wilson R.K."/>
        </authorList>
    </citation>
    <scope>NUCLEOTIDE SEQUENCE [LARGE SCALE GENOMIC DNA]</scope>
    <source>
        <strain evidence="1">ATCC 29149</strain>
    </source>
</reference>
<gene>
    <name evidence="1" type="ORF">RUMGNA_02491</name>
</gene>
<reference evidence="1" key="2">
    <citation type="submission" date="2007-06" db="EMBL/GenBank/DDBJ databases">
        <title>Draft genome sequence of Ruminococcus gnavus (ATCC 29149).</title>
        <authorList>
            <person name="Sudarsanam P."/>
            <person name="Ley R."/>
            <person name="Guruge J."/>
            <person name="Turnbaugh P.J."/>
            <person name="Mahowald M."/>
            <person name="Liep D."/>
            <person name="Gordon J."/>
        </authorList>
    </citation>
    <scope>NUCLEOTIDE SEQUENCE [LARGE SCALE GENOMIC DNA]</scope>
    <source>
        <strain evidence="1">ATCC 29149</strain>
    </source>
</reference>
<evidence type="ECO:0000313" key="1">
    <source>
        <dbReference type="EMBL" id="EDN77284.1"/>
    </source>
</evidence>
<accession>A7B4K7</accession>
<proteinExistence type="predicted"/>
<name>A7B4K7_MEDG7</name>
<dbReference type="SUPFAM" id="SSF52540">
    <property type="entry name" value="P-loop containing nucleoside triphosphate hydrolases"/>
    <property type="match status" value="1"/>
</dbReference>
<dbReference type="Gene3D" id="3.40.50.300">
    <property type="entry name" value="P-loop containing nucleotide triphosphate hydrolases"/>
    <property type="match status" value="1"/>
</dbReference>
<comment type="caution">
    <text evidence="1">The sequence shown here is derived from an EMBL/GenBank/DDBJ whole genome shotgun (WGS) entry which is preliminary data.</text>
</comment>
<evidence type="ECO:0008006" key="2">
    <source>
        <dbReference type="Google" id="ProtNLM"/>
    </source>
</evidence>
<protein>
    <recommendedName>
        <fullName evidence="2">Cytidylate kinase-like family protein</fullName>
    </recommendedName>
</protein>
<dbReference type="eggNOG" id="COG1102">
    <property type="taxonomic scope" value="Bacteria"/>
</dbReference>
<organism evidence="1">
    <name type="scientific">Mediterraneibacter gnavus (strain ATCC 29149 / DSM 114966 / JCM 6515 / VPI C7-9)</name>
    <name type="common">Ruminococcus gnavus</name>
    <dbReference type="NCBI Taxonomy" id="411470"/>
    <lineage>
        <taxon>Bacteria</taxon>
        <taxon>Bacillati</taxon>
        <taxon>Bacillota</taxon>
        <taxon>Clostridia</taxon>
        <taxon>Lachnospirales</taxon>
        <taxon>Lachnospiraceae</taxon>
        <taxon>Mediterraneibacter</taxon>
    </lineage>
</organism>
<dbReference type="InterPro" id="IPR027417">
    <property type="entry name" value="P-loop_NTPase"/>
</dbReference>
<dbReference type="PaxDb" id="411470-RUMGNA_02491"/>
<dbReference type="Pfam" id="PF13189">
    <property type="entry name" value="Cytidylate_kin2"/>
    <property type="match status" value="1"/>
</dbReference>